<evidence type="ECO:0000256" key="6">
    <source>
        <dbReference type="ARBA" id="ARBA00022679"/>
    </source>
</evidence>
<evidence type="ECO:0000256" key="9">
    <source>
        <dbReference type="ARBA" id="ARBA00022777"/>
    </source>
</evidence>
<sequence>MKGVTVQELLDDRVYGLELEVVSGFRGLSRNIYNPRIQKLGLVITGHMVYLHPHRVQILGNSEITYLRSLSEEDNKRIIWDLCTHDVVCFVVTRSLKVPEYLRSETEENGIPLLRSKLVTSVFIERVTKLLEEKLAPSTTVHGVLMDVMGVGILIVGRPGIGKSENALELITRGHRLVVDDVVHVKKMGAVDLFGEAPSMIKNLLEIRGIGIVDVGHLFGVSAVRGLKKINLVVELVDWDEKIEYERVGLKEEKYRLLGIDLPLVRIPLSSGRNTAAIIELACRDHILKQQGIFTAAELEEKILKSMEGRSKA</sequence>
<evidence type="ECO:0000256" key="12">
    <source>
        <dbReference type="ARBA" id="ARBA00023268"/>
    </source>
</evidence>
<evidence type="ECO:0000259" key="15">
    <source>
        <dbReference type="Pfam" id="PF02603"/>
    </source>
</evidence>
<accession>A0A351U3L6</accession>
<dbReference type="Gene3D" id="3.40.50.300">
    <property type="entry name" value="P-loop containing nucleotide triphosphate hydrolases"/>
    <property type="match status" value="1"/>
</dbReference>
<dbReference type="EMBL" id="JAAYEE010000018">
    <property type="protein sequence ID" value="NLW34035.1"/>
    <property type="molecule type" value="Genomic_DNA"/>
</dbReference>
<evidence type="ECO:0000256" key="2">
    <source>
        <dbReference type="ARBA" id="ARBA00001946"/>
    </source>
</evidence>
<evidence type="ECO:0000259" key="16">
    <source>
        <dbReference type="Pfam" id="PF07475"/>
    </source>
</evidence>
<keyword evidence="10 14" id="KW-0067">ATP-binding</keyword>
<dbReference type="InterPro" id="IPR027417">
    <property type="entry name" value="P-loop_NTPase"/>
</dbReference>
<dbReference type="EC" id="2.7.11.-" evidence="14"/>
<feature type="binding site" evidence="14">
    <location>
        <position position="164"/>
    </location>
    <ligand>
        <name>Mg(2+)</name>
        <dbReference type="ChEBI" id="CHEBI:18420"/>
    </ligand>
</feature>
<evidence type="ECO:0000256" key="3">
    <source>
        <dbReference type="ARBA" id="ARBA00006883"/>
    </source>
</evidence>
<proteinExistence type="inferred from homology"/>
<feature type="region of interest" description="Important for the catalytic mechanism of both phosphorylation and dephosphorylation" evidence="14">
    <location>
        <begin position="205"/>
        <end position="214"/>
    </location>
</feature>
<comment type="subunit">
    <text evidence="4 14">Homohexamer.</text>
</comment>
<feature type="active site" description="Proton acceptor; for phosphorylation activity. Proton donor; for dephosphorylation activity" evidence="14">
    <location>
        <position position="181"/>
    </location>
</feature>
<keyword evidence="9 14" id="KW-0418">Kinase</keyword>
<name>A0A351U3L6_9BACT</name>
<comment type="function">
    <text evidence="14">Catalyzes the ATP- as well as the pyrophosphate-dependent phosphorylation of a specific serine residue in HPr, a phosphocarrier protein of the phosphoenolpyruvate-dependent sugar phosphotransferase system (PTS). HprK/P also catalyzes the pyrophosphate-producing, inorganic phosphate-dependent dephosphorylation (phosphorolysis) of seryl-phosphorylated HPr (P-Ser-HPr).</text>
</comment>
<dbReference type="InterPro" id="IPR011104">
    <property type="entry name" value="Hpr_kin/Pase_C"/>
</dbReference>
<dbReference type="PANTHER" id="PTHR30305">
    <property type="entry name" value="PROTEIN YJDM-RELATED"/>
    <property type="match status" value="1"/>
</dbReference>
<dbReference type="HAMAP" id="MF_01249">
    <property type="entry name" value="HPr_kinase"/>
    <property type="match status" value="1"/>
</dbReference>
<dbReference type="GO" id="GO:0000287">
    <property type="term" value="F:magnesium ion binding"/>
    <property type="evidence" value="ECO:0007669"/>
    <property type="project" value="UniProtKB-UniRule"/>
</dbReference>
<protein>
    <recommendedName>
        <fullName evidence="14">HPr kinase/phosphorylase</fullName>
        <shortName evidence="14">HPrK/P</shortName>
        <ecNumber evidence="14">2.7.11.-</ecNumber>
        <ecNumber evidence="14">2.7.4.-</ecNumber>
    </recommendedName>
    <alternativeName>
        <fullName evidence="14">HPr(Ser) kinase/phosphorylase</fullName>
    </alternativeName>
</protein>
<organism evidence="17 18">
    <name type="scientific">Syntrophorhabdus aromaticivorans</name>
    <dbReference type="NCBI Taxonomy" id="328301"/>
    <lineage>
        <taxon>Bacteria</taxon>
        <taxon>Pseudomonadati</taxon>
        <taxon>Thermodesulfobacteriota</taxon>
        <taxon>Syntrophorhabdia</taxon>
        <taxon>Syntrophorhabdales</taxon>
        <taxon>Syntrophorhabdaceae</taxon>
        <taxon>Syntrophorhabdus</taxon>
    </lineage>
</organism>
<dbReference type="GO" id="GO:0004712">
    <property type="term" value="F:protein serine/threonine/tyrosine kinase activity"/>
    <property type="evidence" value="ECO:0007669"/>
    <property type="project" value="UniProtKB-UniRule"/>
</dbReference>
<comment type="cofactor">
    <cofactor evidence="2 14">
        <name>Mg(2+)</name>
        <dbReference type="ChEBI" id="CHEBI:18420"/>
    </cofactor>
</comment>
<keyword evidence="5 14" id="KW-0723">Serine/threonine-protein kinase</keyword>
<keyword evidence="6 14" id="KW-0808">Transferase</keyword>
<feature type="domain" description="HPr(Ser) kinase/phosphorylase N-terminal" evidence="15">
    <location>
        <begin position="4"/>
        <end position="131"/>
    </location>
</feature>
<evidence type="ECO:0000313" key="18">
    <source>
        <dbReference type="Proteomes" id="UP000777265"/>
    </source>
</evidence>
<evidence type="ECO:0000256" key="10">
    <source>
        <dbReference type="ARBA" id="ARBA00022840"/>
    </source>
</evidence>
<evidence type="ECO:0000256" key="7">
    <source>
        <dbReference type="ARBA" id="ARBA00022723"/>
    </source>
</evidence>
<reference evidence="17" key="1">
    <citation type="journal article" date="2020" name="Biotechnol. Biofuels">
        <title>New insights from the biogas microbiome by comprehensive genome-resolved metagenomics of nearly 1600 species originating from multiple anaerobic digesters.</title>
        <authorList>
            <person name="Campanaro S."/>
            <person name="Treu L."/>
            <person name="Rodriguez-R L.M."/>
            <person name="Kovalovszki A."/>
            <person name="Ziels R.M."/>
            <person name="Maus I."/>
            <person name="Zhu X."/>
            <person name="Kougias P.G."/>
            <person name="Basile A."/>
            <person name="Luo G."/>
            <person name="Schluter A."/>
            <person name="Konstantinidis K.T."/>
            <person name="Angelidaki I."/>
        </authorList>
    </citation>
    <scope>NUCLEOTIDE SEQUENCE</scope>
    <source>
        <strain evidence="17">AS06rmzACSIP_7</strain>
    </source>
</reference>
<dbReference type="GO" id="GO:0005524">
    <property type="term" value="F:ATP binding"/>
    <property type="evidence" value="ECO:0007669"/>
    <property type="project" value="UniProtKB-UniRule"/>
</dbReference>
<dbReference type="GO" id="GO:0006109">
    <property type="term" value="P:regulation of carbohydrate metabolic process"/>
    <property type="evidence" value="ECO:0007669"/>
    <property type="project" value="UniProtKB-UniRule"/>
</dbReference>
<reference evidence="17" key="2">
    <citation type="submission" date="2020-01" db="EMBL/GenBank/DDBJ databases">
        <authorList>
            <person name="Campanaro S."/>
        </authorList>
    </citation>
    <scope>NUCLEOTIDE SEQUENCE</scope>
    <source>
        <strain evidence="17">AS06rmzACSIP_7</strain>
    </source>
</reference>
<keyword evidence="11 14" id="KW-0460">Magnesium</keyword>
<dbReference type="InterPro" id="IPR003755">
    <property type="entry name" value="HPr(Ser)_kin/Pase"/>
</dbReference>
<evidence type="ECO:0000256" key="14">
    <source>
        <dbReference type="HAMAP-Rule" id="MF_01249"/>
    </source>
</evidence>
<evidence type="ECO:0000256" key="4">
    <source>
        <dbReference type="ARBA" id="ARBA00011643"/>
    </source>
</evidence>
<dbReference type="GO" id="GO:0004674">
    <property type="term" value="F:protein serine/threonine kinase activity"/>
    <property type="evidence" value="ECO:0007669"/>
    <property type="project" value="UniProtKB-KW"/>
</dbReference>
<dbReference type="Pfam" id="PF02603">
    <property type="entry name" value="Hpr_kinase_N"/>
    <property type="match status" value="1"/>
</dbReference>
<dbReference type="NCBIfam" id="TIGR00679">
    <property type="entry name" value="hpr-ser"/>
    <property type="match status" value="1"/>
</dbReference>
<comment type="caution">
    <text evidence="17">The sequence shown here is derived from an EMBL/GenBank/DDBJ whole genome shotgun (WGS) entry which is preliminary data.</text>
</comment>
<keyword evidence="8 14" id="KW-0547">Nucleotide-binding</keyword>
<feature type="domain" description="HPr kinase/phosphorylase C-terminal" evidence="16">
    <location>
        <begin position="133"/>
        <end position="302"/>
    </location>
</feature>
<comment type="miscellaneous">
    <text evidence="14">Both phosphorylation and phosphorolysis are carried out by the same active site and suggest a common mechanism for both reactions.</text>
</comment>
<comment type="similarity">
    <text evidence="3 14">Belongs to the HPrK/P family.</text>
</comment>
<evidence type="ECO:0000256" key="5">
    <source>
        <dbReference type="ARBA" id="ARBA00022527"/>
    </source>
</evidence>
<dbReference type="InterPro" id="IPR011126">
    <property type="entry name" value="Hpr_kin/Pase_Hpr_N"/>
</dbReference>
<keyword evidence="12 14" id="KW-0511">Multifunctional enzyme</keyword>
<comment type="caution">
    <text evidence="14">Lacks conserved residue(s) required for the propagation of feature annotation.</text>
</comment>
<feature type="binding site" evidence="14">
    <location>
        <position position="206"/>
    </location>
    <ligand>
        <name>Mg(2+)</name>
        <dbReference type="ChEBI" id="CHEBI:18420"/>
    </ligand>
</feature>
<feature type="active site" evidence="14">
    <location>
        <position position="142"/>
    </location>
</feature>
<dbReference type="SUPFAM" id="SSF75138">
    <property type="entry name" value="HprK N-terminal domain-like"/>
    <property type="match status" value="1"/>
</dbReference>
<dbReference type="PANTHER" id="PTHR30305:SF1">
    <property type="entry name" value="HPR KINASE_PHOSPHORYLASE"/>
    <property type="match status" value="1"/>
</dbReference>
<evidence type="ECO:0000256" key="1">
    <source>
        <dbReference type="ARBA" id="ARBA00001120"/>
    </source>
</evidence>
<dbReference type="FunFam" id="3.40.50.300:FF:000174">
    <property type="entry name" value="HPr kinase/phosphorylase"/>
    <property type="match status" value="1"/>
</dbReference>
<dbReference type="SUPFAM" id="SSF53795">
    <property type="entry name" value="PEP carboxykinase-like"/>
    <property type="match status" value="1"/>
</dbReference>
<feature type="active site" evidence="14">
    <location>
        <position position="163"/>
    </location>
</feature>
<feature type="active site" evidence="14">
    <location>
        <position position="247"/>
    </location>
</feature>
<dbReference type="AlphaFoldDB" id="A0A351U3L6"/>
<feature type="region of interest" description="Important for the catalytic mechanism of dephosphorylation" evidence="14">
    <location>
        <begin position="268"/>
        <end position="273"/>
    </location>
</feature>
<dbReference type="CDD" id="cd01918">
    <property type="entry name" value="HprK_C"/>
    <property type="match status" value="1"/>
</dbReference>
<gene>
    <name evidence="14 17" type="primary">hprK</name>
    <name evidence="17" type="ORF">GXY80_00935</name>
</gene>
<dbReference type="STRING" id="909663.GCA_000512235_01319"/>
<evidence type="ECO:0000256" key="8">
    <source>
        <dbReference type="ARBA" id="ARBA00022741"/>
    </source>
</evidence>
<dbReference type="Proteomes" id="UP000777265">
    <property type="component" value="Unassembled WGS sequence"/>
</dbReference>
<evidence type="ECO:0000256" key="13">
    <source>
        <dbReference type="ARBA" id="ARBA00047657"/>
    </source>
</evidence>
<evidence type="ECO:0000313" key="17">
    <source>
        <dbReference type="EMBL" id="NLW34035.1"/>
    </source>
</evidence>
<evidence type="ECO:0000256" key="11">
    <source>
        <dbReference type="ARBA" id="ARBA00022842"/>
    </source>
</evidence>
<dbReference type="GO" id="GO:0000155">
    <property type="term" value="F:phosphorelay sensor kinase activity"/>
    <property type="evidence" value="ECO:0007669"/>
    <property type="project" value="InterPro"/>
</dbReference>
<comment type="catalytic activity">
    <reaction evidence="13 14">
        <text>[HPr protein]-O-phospho-L-serine + phosphate + H(+) = [HPr protein]-L-serine + diphosphate</text>
        <dbReference type="Rhea" id="RHEA:46604"/>
        <dbReference type="Rhea" id="RHEA-COMP:11602"/>
        <dbReference type="Rhea" id="RHEA-COMP:11603"/>
        <dbReference type="ChEBI" id="CHEBI:15378"/>
        <dbReference type="ChEBI" id="CHEBI:29999"/>
        <dbReference type="ChEBI" id="CHEBI:33019"/>
        <dbReference type="ChEBI" id="CHEBI:43474"/>
        <dbReference type="ChEBI" id="CHEBI:83421"/>
    </reaction>
</comment>
<dbReference type="InterPro" id="IPR028979">
    <property type="entry name" value="Ser_kin/Pase_Hpr-like_N_sf"/>
</dbReference>
<comment type="catalytic activity">
    <reaction evidence="1 14">
        <text>[HPr protein]-L-serine + ATP = [HPr protein]-O-phospho-L-serine + ADP + H(+)</text>
        <dbReference type="Rhea" id="RHEA:46600"/>
        <dbReference type="Rhea" id="RHEA-COMP:11602"/>
        <dbReference type="Rhea" id="RHEA-COMP:11603"/>
        <dbReference type="ChEBI" id="CHEBI:15378"/>
        <dbReference type="ChEBI" id="CHEBI:29999"/>
        <dbReference type="ChEBI" id="CHEBI:30616"/>
        <dbReference type="ChEBI" id="CHEBI:83421"/>
        <dbReference type="ChEBI" id="CHEBI:456216"/>
    </reaction>
</comment>
<dbReference type="Gene3D" id="3.40.1390.20">
    <property type="entry name" value="HprK N-terminal domain-like"/>
    <property type="match status" value="1"/>
</dbReference>
<comment type="domain">
    <text evidence="14">The Walker A ATP-binding motif also binds Pi and PPi.</text>
</comment>
<keyword evidence="7 14" id="KW-0479">Metal-binding</keyword>
<dbReference type="Pfam" id="PF07475">
    <property type="entry name" value="Hpr_kinase_C"/>
    <property type="match status" value="1"/>
</dbReference>
<dbReference type="EC" id="2.7.4.-" evidence="14"/>